<feature type="compositionally biased region" description="Low complexity" evidence="11">
    <location>
        <begin position="303"/>
        <end position="322"/>
    </location>
</feature>
<feature type="region of interest" description="Disordered" evidence="11">
    <location>
        <begin position="1202"/>
        <end position="1258"/>
    </location>
</feature>
<feature type="compositionally biased region" description="Low complexity" evidence="11">
    <location>
        <begin position="14"/>
        <end position="34"/>
    </location>
</feature>
<dbReference type="EC" id="3.1.3.16" evidence="3"/>
<comment type="catalytic activity">
    <reaction evidence="10">
        <text>O-phospho-L-threonyl-[protein] + H2O = L-threonyl-[protein] + phosphate</text>
        <dbReference type="Rhea" id="RHEA:47004"/>
        <dbReference type="Rhea" id="RHEA-COMP:11060"/>
        <dbReference type="Rhea" id="RHEA-COMP:11605"/>
        <dbReference type="ChEBI" id="CHEBI:15377"/>
        <dbReference type="ChEBI" id="CHEBI:30013"/>
        <dbReference type="ChEBI" id="CHEBI:43474"/>
        <dbReference type="ChEBI" id="CHEBI:61977"/>
        <dbReference type="EC" id="3.1.3.16"/>
    </reaction>
</comment>
<feature type="region of interest" description="Disordered" evidence="11">
    <location>
        <begin position="564"/>
        <end position="735"/>
    </location>
</feature>
<evidence type="ECO:0000256" key="1">
    <source>
        <dbReference type="ARBA" id="ARBA00001936"/>
    </source>
</evidence>
<comment type="caution">
    <text evidence="13">The sequence shown here is derived from an EMBL/GenBank/DDBJ whole genome shotgun (WGS) entry which is preliminary data.</text>
</comment>
<feature type="domain" description="PPM-type phosphatase" evidence="12">
    <location>
        <begin position="734"/>
        <end position="1500"/>
    </location>
</feature>
<feature type="region of interest" description="Disordered" evidence="11">
    <location>
        <begin position="1111"/>
        <end position="1141"/>
    </location>
</feature>
<sequence length="1540" mass="162037">MPAPDGSDQPRARPPLVSRRPSPSSSSSSSAPAAASASASAGSLFVHVPEPSELANLPAQSVDMRKDLATIASEAHDLAVVKEECLARWRQLACESFGGEGTFAYPDFPPVPLSLPFFSAEPVLQLRDSDQQAPSPPAAREPTTRPGLSASLHNVAASPASDVASSRAGEAASGLSAKNAPPQEDATDFSARVVVAAPCLEVIFGSATRKGTAHDNEDRLSIAYWGGVSERLLRLPSLSLPSSSHAAAPAAGNRQLSVPPARDADAGEGARREAADAHAGAAAPPPDDEAYRSRSASEGPAVGAQGSAGSASGRRRAGAAGSLCGPSSSLQTGMQGVGASLNSTSTSNDDDDDAETQERTVSEVVRVFSASSRRRPLVGVPVPRTTPVDEGDAELESELALLQMSSVSPAYRAEEEARLRRAYAQRKKEREADACLQEMVLAHEAHGHRRRWPKPSASSLLFHHCGGASGRRAEEVEGGSHESRSASPFLCFITPHGRVLPQKLPAKRAGSDLLMEMPFVAAKKTRSCHAAALMESNFWHDRGKKRVQGWGYTSHAPLDVAVGSEAGTENTSPSGASSVAQTNARKPGEGKAHAAPETDEHNSARQRRSSLFGRRWSSGNGHFGAKGHQGKEKAEGKRGGEPGEDESARGSHADGENARAKTPSAGSQHDSENEGMFTLMRRPSSLFLRRRRKRKDSQKAKDDAHEQTSASRPQGGEGPACGEHGQAQAAPATGTAVALKREAPAIPLTLRNAPTFLFTICDGHDGPSAAVFAALELPKLLCCRTGRERVGKKADPRGGRGETEAAGKKGGDSPLWRQIVSRGSSALSRKQTLLQKGGCRAFDSGGSRDDQRDTLFKDAFHELDSNFRRQCHHASVRTGRACTSGACVLSVLVRGNELISQNVGDCRAALLTIDLEAGAHMYRGALRCGGSFTPDDVLEVRGVGDLLRSQVSSSEEEEADSEPGEEGTGSANANRCEDARPQNTRDFDAATVKREGGGAPTADRVPCVEPRRGGDAGGGTAGNGFAFSAPPRGDDEAKVRVDDKREEDDGQHALLTSPGRGLTRIAYPLDVASTGNGRVSHSSSFSSFPSRPGSLSSLSLAIDWVSSAPEEFEADEIPTETETSSSAPPSGDSQAGDSNSFARGASMAASALSSNSSTADTATLPFAARSPSISIGARLRAGERADSHPTFSCLSSSSSSLASFSPPSSSSSSAPAAGARTALSSGGDEVTGSMPAPSALSPGAAAGSSGSGVTASVKKPAKRMVKVSKYRLRHPYQERALMLQYLNTEHRCSDPRELARIRRAGGSILGGRVGGILEPARTIGDFDVKDAQPFGVLTATPDVARVRIRKPSLLLLGTDGIWDTLLPSDILACMQKIPQLWQLILEAFRDRMDEKARAVEARRRQSDPETGGAAAPAAASAKSTTPLTGQALREMQRRRREELEEEEATYQAERRQKLTKPQRLEKGIKADMLSRLCEELIKAARRRGSEDDATCLAVFLNPASPAAQPEETPTSPVSDAADAHTCLPTMFSGERGAKTK</sequence>
<feature type="compositionally biased region" description="Low complexity" evidence="11">
    <location>
        <begin position="1202"/>
        <end position="1225"/>
    </location>
</feature>
<evidence type="ECO:0000256" key="9">
    <source>
        <dbReference type="ARBA" id="ARBA00047761"/>
    </source>
</evidence>
<evidence type="ECO:0000259" key="12">
    <source>
        <dbReference type="PROSITE" id="PS51746"/>
    </source>
</evidence>
<evidence type="ECO:0000313" key="14">
    <source>
        <dbReference type="Proteomes" id="UP000224006"/>
    </source>
</evidence>
<feature type="compositionally biased region" description="Low complexity" evidence="11">
    <location>
        <begin position="1120"/>
        <end position="1130"/>
    </location>
</feature>
<dbReference type="GeneID" id="40308590"/>
<feature type="compositionally biased region" description="Low complexity" evidence="11">
    <location>
        <begin position="241"/>
        <end position="251"/>
    </location>
</feature>
<evidence type="ECO:0000256" key="3">
    <source>
        <dbReference type="ARBA" id="ARBA00013081"/>
    </source>
</evidence>
<dbReference type="RefSeq" id="XP_029221160.1">
    <property type="nucleotide sequence ID" value="XM_029362195.1"/>
</dbReference>
<keyword evidence="5" id="KW-0378">Hydrolase</keyword>
<feature type="compositionally biased region" description="Low complexity" evidence="11">
    <location>
        <begin position="156"/>
        <end position="168"/>
    </location>
</feature>
<feature type="compositionally biased region" description="Basic and acidic residues" evidence="11">
    <location>
        <begin position="790"/>
        <end position="811"/>
    </location>
</feature>
<feature type="compositionally biased region" description="Polar residues" evidence="11">
    <location>
        <begin position="567"/>
        <end position="584"/>
    </location>
</feature>
<feature type="compositionally biased region" description="Low complexity" evidence="11">
    <location>
        <begin position="1232"/>
        <end position="1252"/>
    </location>
</feature>
<feature type="compositionally biased region" description="Basic and acidic residues" evidence="11">
    <location>
        <begin position="586"/>
        <end position="603"/>
    </location>
</feature>
<evidence type="ECO:0000256" key="5">
    <source>
        <dbReference type="ARBA" id="ARBA00022801"/>
    </source>
</evidence>
<gene>
    <name evidence="13" type="ORF">BESB_036090</name>
</gene>
<dbReference type="Gene3D" id="3.60.40.10">
    <property type="entry name" value="PPM-type phosphatase domain"/>
    <property type="match status" value="2"/>
</dbReference>
<feature type="compositionally biased region" description="Basic and acidic residues" evidence="11">
    <location>
        <begin position="262"/>
        <end position="276"/>
    </location>
</feature>
<keyword evidence="8" id="KW-0464">Manganese</keyword>
<feature type="compositionally biased region" description="Low complexity" evidence="11">
    <location>
        <begin position="1413"/>
        <end position="1433"/>
    </location>
</feature>
<evidence type="ECO:0000256" key="2">
    <source>
        <dbReference type="ARBA" id="ARBA00006702"/>
    </source>
</evidence>
<dbReference type="PROSITE" id="PS51746">
    <property type="entry name" value="PPM_2"/>
    <property type="match status" value="1"/>
</dbReference>
<name>A0A2A9MLF1_BESBE</name>
<feature type="compositionally biased region" description="Acidic residues" evidence="11">
    <location>
        <begin position="954"/>
        <end position="965"/>
    </location>
</feature>
<evidence type="ECO:0000256" key="10">
    <source>
        <dbReference type="ARBA" id="ARBA00048336"/>
    </source>
</evidence>
<comment type="cofactor">
    <cofactor evidence="1">
        <name>Mn(2+)</name>
        <dbReference type="ChEBI" id="CHEBI:29035"/>
    </cofactor>
</comment>
<feature type="region of interest" description="Disordered" evidence="11">
    <location>
        <begin position="1398"/>
        <end position="1458"/>
    </location>
</feature>
<organism evidence="13 14">
    <name type="scientific">Besnoitia besnoiti</name>
    <name type="common">Apicomplexan protozoan</name>
    <dbReference type="NCBI Taxonomy" id="94643"/>
    <lineage>
        <taxon>Eukaryota</taxon>
        <taxon>Sar</taxon>
        <taxon>Alveolata</taxon>
        <taxon>Apicomplexa</taxon>
        <taxon>Conoidasida</taxon>
        <taxon>Coccidia</taxon>
        <taxon>Eucoccidiorida</taxon>
        <taxon>Eimeriorina</taxon>
        <taxon>Sarcocystidae</taxon>
        <taxon>Besnoitia</taxon>
    </lineage>
</organism>
<dbReference type="OrthoDB" id="396892at2759"/>
<dbReference type="SUPFAM" id="SSF81606">
    <property type="entry name" value="PP2C-like"/>
    <property type="match status" value="2"/>
</dbReference>
<dbReference type="GO" id="GO:0046872">
    <property type="term" value="F:metal ion binding"/>
    <property type="evidence" value="ECO:0007669"/>
    <property type="project" value="UniProtKB-KW"/>
</dbReference>
<dbReference type="PANTHER" id="PTHR13832:SF803">
    <property type="entry name" value="PROTEIN PHOSPHATASE 1G"/>
    <property type="match status" value="1"/>
</dbReference>
<keyword evidence="7" id="KW-0904">Protein phosphatase</keyword>
<dbReference type="GO" id="GO:0004722">
    <property type="term" value="F:protein serine/threonine phosphatase activity"/>
    <property type="evidence" value="ECO:0007669"/>
    <property type="project" value="UniProtKB-EC"/>
</dbReference>
<accession>A0A2A9MLF1</accession>
<feature type="compositionally biased region" description="Low complexity" evidence="11">
    <location>
        <begin position="725"/>
        <end position="735"/>
    </location>
</feature>
<evidence type="ECO:0000256" key="7">
    <source>
        <dbReference type="ARBA" id="ARBA00022912"/>
    </source>
</evidence>
<feature type="region of interest" description="Disordered" evidence="11">
    <location>
        <begin position="241"/>
        <end position="359"/>
    </location>
</feature>
<feature type="region of interest" description="Disordered" evidence="11">
    <location>
        <begin position="1503"/>
        <end position="1540"/>
    </location>
</feature>
<evidence type="ECO:0000256" key="4">
    <source>
        <dbReference type="ARBA" id="ARBA00022723"/>
    </source>
</evidence>
<dbReference type="Proteomes" id="UP000224006">
    <property type="component" value="Chromosome II"/>
</dbReference>
<evidence type="ECO:0000256" key="8">
    <source>
        <dbReference type="ARBA" id="ARBA00023211"/>
    </source>
</evidence>
<reference evidence="13 14" key="1">
    <citation type="submission" date="2017-09" db="EMBL/GenBank/DDBJ databases">
        <title>Genome sequencing of Besnoitia besnoiti strain Bb-Ger1.</title>
        <authorList>
            <person name="Schares G."/>
            <person name="Venepally P."/>
            <person name="Lorenzi H.A."/>
        </authorList>
    </citation>
    <scope>NUCLEOTIDE SEQUENCE [LARGE SCALE GENOMIC DNA]</scope>
    <source>
        <strain evidence="13 14">Bb-Ger1</strain>
    </source>
</reference>
<dbReference type="EMBL" id="NWUJ01000002">
    <property type="protein sequence ID" value="PFH37151.1"/>
    <property type="molecule type" value="Genomic_DNA"/>
</dbReference>
<evidence type="ECO:0000313" key="13">
    <source>
        <dbReference type="EMBL" id="PFH37151.1"/>
    </source>
</evidence>
<dbReference type="InterPro" id="IPR015655">
    <property type="entry name" value="PP2C"/>
</dbReference>
<comment type="catalytic activity">
    <reaction evidence="9">
        <text>O-phospho-L-seryl-[protein] + H2O = L-seryl-[protein] + phosphate</text>
        <dbReference type="Rhea" id="RHEA:20629"/>
        <dbReference type="Rhea" id="RHEA-COMP:9863"/>
        <dbReference type="Rhea" id="RHEA-COMP:11604"/>
        <dbReference type="ChEBI" id="CHEBI:15377"/>
        <dbReference type="ChEBI" id="CHEBI:29999"/>
        <dbReference type="ChEBI" id="CHEBI:43474"/>
        <dbReference type="ChEBI" id="CHEBI:83421"/>
        <dbReference type="EC" id="3.1.3.16"/>
    </reaction>
</comment>
<feature type="compositionally biased region" description="Basic and acidic residues" evidence="11">
    <location>
        <begin position="1398"/>
        <end position="1407"/>
    </location>
</feature>
<dbReference type="InterPro" id="IPR036457">
    <property type="entry name" value="PPM-type-like_dom_sf"/>
</dbReference>
<feature type="region of interest" description="Disordered" evidence="11">
    <location>
        <begin position="127"/>
        <end position="184"/>
    </location>
</feature>
<proteinExistence type="inferred from homology"/>
<dbReference type="InterPro" id="IPR001932">
    <property type="entry name" value="PPM-type_phosphatase-like_dom"/>
</dbReference>
<dbReference type="Pfam" id="PF00481">
    <property type="entry name" value="PP2C"/>
    <property type="match status" value="1"/>
</dbReference>
<keyword evidence="4" id="KW-0479">Metal-binding</keyword>
<evidence type="ECO:0000256" key="6">
    <source>
        <dbReference type="ARBA" id="ARBA00022842"/>
    </source>
</evidence>
<keyword evidence="6" id="KW-0460">Magnesium</keyword>
<feature type="compositionally biased region" description="Polar residues" evidence="11">
    <location>
        <begin position="325"/>
        <end position="334"/>
    </location>
</feature>
<dbReference type="STRING" id="94643.A0A2A9MLF1"/>
<keyword evidence="14" id="KW-1185">Reference proteome</keyword>
<feature type="compositionally biased region" description="Basic and acidic residues" evidence="11">
    <location>
        <begin position="975"/>
        <end position="996"/>
    </location>
</feature>
<dbReference type="PANTHER" id="PTHR13832">
    <property type="entry name" value="PROTEIN PHOSPHATASE 2C"/>
    <property type="match status" value="1"/>
</dbReference>
<feature type="region of interest" description="Disordered" evidence="11">
    <location>
        <begin position="948"/>
        <end position="1036"/>
    </location>
</feature>
<feature type="compositionally biased region" description="Basic and acidic residues" evidence="11">
    <location>
        <begin position="629"/>
        <end position="659"/>
    </location>
</feature>
<feature type="compositionally biased region" description="Basic and acidic residues" evidence="11">
    <location>
        <begin position="697"/>
        <end position="706"/>
    </location>
</feature>
<comment type="similarity">
    <text evidence="2">Belongs to the PP2C family.</text>
</comment>
<feature type="region of interest" description="Disordered" evidence="11">
    <location>
        <begin position="1"/>
        <end position="34"/>
    </location>
</feature>
<protein>
    <recommendedName>
        <fullName evidence="3">protein-serine/threonine phosphatase</fullName>
        <ecNumber evidence="3">3.1.3.16</ecNumber>
    </recommendedName>
</protein>
<dbReference type="VEuPathDB" id="ToxoDB:BESB_036090"/>
<feature type="region of interest" description="Disordered" evidence="11">
    <location>
        <begin position="790"/>
        <end position="814"/>
    </location>
</feature>
<dbReference type="SMART" id="SM00332">
    <property type="entry name" value="PP2Cc"/>
    <property type="match status" value="1"/>
</dbReference>
<evidence type="ECO:0000256" key="11">
    <source>
        <dbReference type="SAM" id="MobiDB-lite"/>
    </source>
</evidence>
<dbReference type="KEGG" id="bbes:BESB_036090"/>